<evidence type="ECO:0000256" key="1">
    <source>
        <dbReference type="SAM" id="Phobius"/>
    </source>
</evidence>
<proteinExistence type="predicted"/>
<gene>
    <name evidence="2" type="ORF">PV367_00515</name>
</gene>
<keyword evidence="1" id="KW-0472">Membrane</keyword>
<sequence>MALGLSGPFLMVLGVLAGRGLVVTGMVCTVALVPLGFVVGLTVAAERRHNRRLDAFGVPAVAEITELTEGDTGDDGGAVVVLRVSGLGFRTFEATWKRSQHPPCVWASASTPWSTRLQVPVELPGQLQLPRMG</sequence>
<accession>A0AAJ2UH98</accession>
<dbReference type="EMBL" id="JARAWN010000002">
    <property type="protein sequence ID" value="MDX3128323.1"/>
    <property type="molecule type" value="Genomic_DNA"/>
</dbReference>
<name>A0AAJ2UH98_9ACTN</name>
<protein>
    <submittedName>
        <fullName evidence="2">Uncharacterized protein</fullName>
    </submittedName>
</protein>
<keyword evidence="1" id="KW-0812">Transmembrane</keyword>
<dbReference type="RefSeq" id="WP_319688312.1">
    <property type="nucleotide sequence ID" value="NZ_JARAWN010000002.1"/>
</dbReference>
<feature type="transmembrane region" description="Helical" evidence="1">
    <location>
        <begin position="20"/>
        <end position="44"/>
    </location>
</feature>
<organism evidence="2 3">
    <name type="scientific">Streptomyces europaeiscabiei</name>
    <dbReference type="NCBI Taxonomy" id="146819"/>
    <lineage>
        <taxon>Bacteria</taxon>
        <taxon>Bacillati</taxon>
        <taxon>Actinomycetota</taxon>
        <taxon>Actinomycetes</taxon>
        <taxon>Kitasatosporales</taxon>
        <taxon>Streptomycetaceae</taxon>
        <taxon>Streptomyces</taxon>
    </lineage>
</organism>
<dbReference type="AlphaFoldDB" id="A0AAJ2UH98"/>
<evidence type="ECO:0000313" key="3">
    <source>
        <dbReference type="Proteomes" id="UP001273589"/>
    </source>
</evidence>
<reference evidence="2" key="1">
    <citation type="journal article" date="2023" name="Microb. Genom.">
        <title>Mesoterricola silvestris gen. nov., sp. nov., Mesoterricola sediminis sp. nov., Geothrix oryzae sp. nov., Geothrix edaphica sp. nov., Geothrix rubra sp. nov., and Geothrix limicola sp. nov., six novel members of Acidobacteriota isolated from soils.</title>
        <authorList>
            <person name="Weisberg A.J."/>
            <person name="Pearce E."/>
            <person name="Kramer C.G."/>
            <person name="Chang J.H."/>
            <person name="Clarke C.R."/>
        </authorList>
    </citation>
    <scope>NUCLEOTIDE SEQUENCE</scope>
    <source>
        <strain evidence="2">ND06-05F</strain>
    </source>
</reference>
<keyword evidence="1" id="KW-1133">Transmembrane helix</keyword>
<dbReference type="Proteomes" id="UP001273589">
    <property type="component" value="Unassembled WGS sequence"/>
</dbReference>
<evidence type="ECO:0000313" key="2">
    <source>
        <dbReference type="EMBL" id="MDX3128323.1"/>
    </source>
</evidence>
<comment type="caution">
    <text evidence="2">The sequence shown here is derived from an EMBL/GenBank/DDBJ whole genome shotgun (WGS) entry which is preliminary data.</text>
</comment>